<keyword evidence="4" id="KW-0067">ATP-binding</keyword>
<dbReference type="SUPFAM" id="SSF52540">
    <property type="entry name" value="P-loop containing nucleoside triphosphate hydrolases"/>
    <property type="match status" value="1"/>
</dbReference>
<accession>A0A1I3Y3C0</accession>
<evidence type="ECO:0000256" key="6">
    <source>
        <dbReference type="ARBA" id="ARBA00023136"/>
    </source>
</evidence>
<gene>
    <name evidence="8" type="ORF">SAMN04488498_104172</name>
</gene>
<dbReference type="InterPro" id="IPR005895">
    <property type="entry name" value="ABC_transptr_haem_export_CcmA"/>
</dbReference>
<keyword evidence="1" id="KW-0813">Transport</keyword>
<dbReference type="GO" id="GO:0016887">
    <property type="term" value="F:ATP hydrolysis activity"/>
    <property type="evidence" value="ECO:0007669"/>
    <property type="project" value="InterPro"/>
</dbReference>
<dbReference type="NCBIfam" id="TIGR01189">
    <property type="entry name" value="ccmA"/>
    <property type="match status" value="1"/>
</dbReference>
<evidence type="ECO:0000313" key="8">
    <source>
        <dbReference type="EMBL" id="SFK26230.1"/>
    </source>
</evidence>
<dbReference type="InterPro" id="IPR003439">
    <property type="entry name" value="ABC_transporter-like_ATP-bd"/>
</dbReference>
<feature type="domain" description="ABC transporter" evidence="7">
    <location>
        <begin position="55"/>
        <end position="259"/>
    </location>
</feature>
<evidence type="ECO:0000313" key="9">
    <source>
        <dbReference type="Proteomes" id="UP000323300"/>
    </source>
</evidence>
<dbReference type="InterPro" id="IPR003593">
    <property type="entry name" value="AAA+_ATPase"/>
</dbReference>
<organism evidence="8 9">
    <name type="scientific">Neomesorhizobium albiziae</name>
    <dbReference type="NCBI Taxonomy" id="335020"/>
    <lineage>
        <taxon>Bacteria</taxon>
        <taxon>Pseudomonadati</taxon>
        <taxon>Pseudomonadota</taxon>
        <taxon>Alphaproteobacteria</taxon>
        <taxon>Hyphomicrobiales</taxon>
        <taxon>Phyllobacteriaceae</taxon>
        <taxon>Neomesorhizobium</taxon>
    </lineage>
</organism>
<protein>
    <submittedName>
        <fullName evidence="8">Heme exporter protein A</fullName>
    </submittedName>
</protein>
<sequence>MRWFGANSFATPTAGVVVAHIKSFLEEFQRDKTQFCCDAKLLRRIALDDGESMRLIAENLSGERGGEAVFAGVGFDLAAGESLTVTGPNGAGKSTLLRVIAGLLPTAAGNVRLDGGGEEWPTVAASSHYLGHQNAMKTALSVAENLRFWQDFAGQPQLGVGEALEMVGLGGLDHLPYGYLSTGQRRRAAIAKLLVSYRPIWLLDEPTAGLDKASEAQFSALMRVHLEDGGIVIAATHLPLGLEGAKTLEMGGSPSPMPC</sequence>
<keyword evidence="5" id="KW-1278">Translocase</keyword>
<keyword evidence="9" id="KW-1185">Reference proteome</keyword>
<dbReference type="GO" id="GO:0022857">
    <property type="term" value="F:transmembrane transporter activity"/>
    <property type="evidence" value="ECO:0007669"/>
    <property type="project" value="InterPro"/>
</dbReference>
<dbReference type="PANTHER" id="PTHR43499">
    <property type="entry name" value="ABC TRANSPORTER I FAMILY MEMBER 1"/>
    <property type="match status" value="1"/>
</dbReference>
<proteinExistence type="predicted"/>
<dbReference type="Gene3D" id="3.40.50.300">
    <property type="entry name" value="P-loop containing nucleotide triphosphate hydrolases"/>
    <property type="match status" value="1"/>
</dbReference>
<keyword evidence="6" id="KW-0472">Membrane</keyword>
<dbReference type="SMART" id="SM00382">
    <property type="entry name" value="AAA"/>
    <property type="match status" value="1"/>
</dbReference>
<dbReference type="Proteomes" id="UP000323300">
    <property type="component" value="Unassembled WGS sequence"/>
</dbReference>
<dbReference type="Pfam" id="PF00005">
    <property type="entry name" value="ABC_tran"/>
    <property type="match status" value="1"/>
</dbReference>
<reference evidence="8 9" key="1">
    <citation type="submission" date="2016-10" db="EMBL/GenBank/DDBJ databases">
        <authorList>
            <person name="Varghese N."/>
            <person name="Submissions S."/>
        </authorList>
    </citation>
    <scope>NUCLEOTIDE SEQUENCE [LARGE SCALE GENOMIC DNA]</scope>
    <source>
        <strain evidence="8 9">DSM 21822</strain>
    </source>
</reference>
<dbReference type="PROSITE" id="PS50893">
    <property type="entry name" value="ABC_TRANSPORTER_2"/>
    <property type="match status" value="1"/>
</dbReference>
<evidence type="ECO:0000256" key="1">
    <source>
        <dbReference type="ARBA" id="ARBA00022448"/>
    </source>
</evidence>
<dbReference type="PANTHER" id="PTHR43499:SF1">
    <property type="entry name" value="ABC TRANSPORTER I FAMILY MEMBER 1"/>
    <property type="match status" value="1"/>
</dbReference>
<evidence type="ECO:0000256" key="2">
    <source>
        <dbReference type="ARBA" id="ARBA00022741"/>
    </source>
</evidence>
<dbReference type="GO" id="GO:0017004">
    <property type="term" value="P:cytochrome complex assembly"/>
    <property type="evidence" value="ECO:0007669"/>
    <property type="project" value="UniProtKB-KW"/>
</dbReference>
<evidence type="ECO:0000256" key="4">
    <source>
        <dbReference type="ARBA" id="ARBA00022840"/>
    </source>
</evidence>
<dbReference type="GO" id="GO:0005524">
    <property type="term" value="F:ATP binding"/>
    <property type="evidence" value="ECO:0007669"/>
    <property type="project" value="UniProtKB-KW"/>
</dbReference>
<evidence type="ECO:0000256" key="5">
    <source>
        <dbReference type="ARBA" id="ARBA00022967"/>
    </source>
</evidence>
<dbReference type="InterPro" id="IPR027417">
    <property type="entry name" value="P-loop_NTPase"/>
</dbReference>
<keyword evidence="3" id="KW-0201">Cytochrome c-type biogenesis</keyword>
<name>A0A1I3Y3C0_9HYPH</name>
<dbReference type="EMBL" id="FOSL01000004">
    <property type="protein sequence ID" value="SFK26230.1"/>
    <property type="molecule type" value="Genomic_DNA"/>
</dbReference>
<dbReference type="AlphaFoldDB" id="A0A1I3Y3C0"/>
<evidence type="ECO:0000259" key="7">
    <source>
        <dbReference type="PROSITE" id="PS50893"/>
    </source>
</evidence>
<keyword evidence="2" id="KW-0547">Nucleotide-binding</keyword>
<dbReference type="CDD" id="cd03231">
    <property type="entry name" value="ABC_CcmA_heme_exporter"/>
    <property type="match status" value="1"/>
</dbReference>
<evidence type="ECO:0000256" key="3">
    <source>
        <dbReference type="ARBA" id="ARBA00022748"/>
    </source>
</evidence>